<feature type="transmembrane region" description="Helical" evidence="2">
    <location>
        <begin position="129"/>
        <end position="146"/>
    </location>
</feature>
<feature type="transmembrane region" description="Helical" evidence="2">
    <location>
        <begin position="33"/>
        <end position="51"/>
    </location>
</feature>
<feature type="transmembrane region" description="Helical" evidence="2">
    <location>
        <begin position="58"/>
        <end position="76"/>
    </location>
</feature>
<keyword evidence="2" id="KW-0812">Transmembrane</keyword>
<dbReference type="OrthoDB" id="9804872at2"/>
<organism evidence="4 5">
    <name type="scientific">Vagococcus carniphilus</name>
    <dbReference type="NCBI Taxonomy" id="218144"/>
    <lineage>
        <taxon>Bacteria</taxon>
        <taxon>Bacillati</taxon>
        <taxon>Bacillota</taxon>
        <taxon>Bacilli</taxon>
        <taxon>Lactobacillales</taxon>
        <taxon>Enterococcaceae</taxon>
        <taxon>Vagococcus</taxon>
    </lineage>
</organism>
<feature type="transmembrane region" description="Helical" evidence="2">
    <location>
        <begin position="176"/>
        <end position="194"/>
    </location>
</feature>
<feature type="compositionally biased region" description="Basic and acidic residues" evidence="1">
    <location>
        <begin position="533"/>
        <end position="566"/>
    </location>
</feature>
<dbReference type="AlphaFoldDB" id="A0A430B784"/>
<sequence length="699" mass="81051">MMSRKTTFLFLLISILLFITSFTPMLWVFEIPFISFLPFIVFVLCLVGCFVPSGLSRTLFYLFISFLGVSLPNLLVNKISITSFILTEYQGIKDLIINNSQEYSSNLSFFLLLLFLVSLIEIQMVNKQVLLVGFIIVFYLLLLNIFNDLSIVPNILLVIGLTLVTRNLLLMKSNKLFLISSVFIIGVSFMSVLLPTQKIQASILSFSAPYRSKIENKGLYAYINSRKYKEASSTGFDEDDSELGGALYDDETEQFKVVQKNPHYWRIGSKDTYTGKGWIASKDSQSQNSDFTDQLLIEKKNLVDETKEVIDMTFYYSKKYIPITYGDLIVKGTDNTSYFSQNLATDRIDSKESNYKNQVEMTIQELAISDEQLKSSSNKSPKSEIDYLQLPNNFPKRIEKLTKQVTKDKTDTISKVRAVEAYLKNNSELSYSKQEVSYPEEDQDYVDHFLFDSKVGYCNNYSTAMVTMLRTIKIPSRWVKGFNTGSVITKENDRDVYIIRNKDAHSWVEVYFEGFGWLSFEPTPTFNQPQNGNKKENKVKKETVDSKELKTKETNQSEKDDSKKIEKENEISKEKETTKNKKQLNYFLLILILILLCTLLLVVINNWFYVYTSVLLTRKNPPFEKIYHLILTEAQKKYPREKSMPLKEYAQIFENEYDEYKGAFIELTDEFEVQLYSNYDNAMILNKEKLFIVITQLKK</sequence>
<dbReference type="Pfam" id="PF01841">
    <property type="entry name" value="Transglut_core"/>
    <property type="match status" value="1"/>
</dbReference>
<dbReference type="EMBL" id="NGKB01000003">
    <property type="protein sequence ID" value="RSU16143.1"/>
    <property type="molecule type" value="Genomic_DNA"/>
</dbReference>
<evidence type="ECO:0000256" key="2">
    <source>
        <dbReference type="SAM" id="Phobius"/>
    </source>
</evidence>
<comment type="caution">
    <text evidence="4">The sequence shown here is derived from an EMBL/GenBank/DDBJ whole genome shotgun (WGS) entry which is preliminary data.</text>
</comment>
<evidence type="ECO:0000313" key="5">
    <source>
        <dbReference type="Proteomes" id="UP000288028"/>
    </source>
</evidence>
<dbReference type="SUPFAM" id="SSF54001">
    <property type="entry name" value="Cysteine proteinases"/>
    <property type="match status" value="1"/>
</dbReference>
<protein>
    <recommendedName>
        <fullName evidence="3">Transglutaminase-like domain-containing protein</fullName>
    </recommendedName>
</protein>
<dbReference type="GeneID" id="95581357"/>
<dbReference type="Proteomes" id="UP000288028">
    <property type="component" value="Unassembled WGS sequence"/>
</dbReference>
<feature type="transmembrane region" description="Helical" evidence="2">
    <location>
        <begin position="586"/>
        <end position="609"/>
    </location>
</feature>
<gene>
    <name evidence="4" type="ORF">CBF28_04200</name>
</gene>
<feature type="transmembrane region" description="Helical" evidence="2">
    <location>
        <begin position="7"/>
        <end position="27"/>
    </location>
</feature>
<dbReference type="InterPro" id="IPR052901">
    <property type="entry name" value="Bact_TGase-like"/>
</dbReference>
<keyword evidence="2" id="KW-0472">Membrane</keyword>
<reference evidence="4 5" key="1">
    <citation type="submission" date="2017-05" db="EMBL/GenBank/DDBJ databases">
        <title>Vagococcus spp. assemblies.</title>
        <authorList>
            <person name="Gulvik C.A."/>
        </authorList>
    </citation>
    <scope>NUCLEOTIDE SEQUENCE [LARGE SCALE GENOMIC DNA]</scope>
    <source>
        <strain evidence="4 5">SS1714</strain>
    </source>
</reference>
<dbReference type="InterPro" id="IPR038765">
    <property type="entry name" value="Papain-like_cys_pep_sf"/>
</dbReference>
<dbReference type="PANTHER" id="PTHR42736:SF1">
    <property type="entry name" value="PROTEIN-GLUTAMINE GAMMA-GLUTAMYLTRANSFERASE"/>
    <property type="match status" value="1"/>
</dbReference>
<dbReference type="RefSeq" id="WP_126792246.1">
    <property type="nucleotide sequence ID" value="NZ_CP060720.1"/>
</dbReference>
<dbReference type="PANTHER" id="PTHR42736">
    <property type="entry name" value="PROTEIN-GLUTAMINE GAMMA-GLUTAMYLTRANSFERASE"/>
    <property type="match status" value="1"/>
</dbReference>
<name>A0A430B784_9ENTE</name>
<feature type="region of interest" description="Disordered" evidence="1">
    <location>
        <begin position="526"/>
        <end position="566"/>
    </location>
</feature>
<evidence type="ECO:0000313" key="4">
    <source>
        <dbReference type="EMBL" id="RSU16143.1"/>
    </source>
</evidence>
<evidence type="ECO:0000256" key="1">
    <source>
        <dbReference type="SAM" id="MobiDB-lite"/>
    </source>
</evidence>
<evidence type="ECO:0000259" key="3">
    <source>
        <dbReference type="SMART" id="SM00460"/>
    </source>
</evidence>
<dbReference type="SMART" id="SM00460">
    <property type="entry name" value="TGc"/>
    <property type="match status" value="1"/>
</dbReference>
<keyword evidence="5" id="KW-1185">Reference proteome</keyword>
<feature type="transmembrane region" description="Helical" evidence="2">
    <location>
        <begin position="103"/>
        <end position="122"/>
    </location>
</feature>
<feature type="domain" description="Transglutaminase-like" evidence="3">
    <location>
        <begin position="450"/>
        <end position="524"/>
    </location>
</feature>
<feature type="transmembrane region" description="Helical" evidence="2">
    <location>
        <begin position="152"/>
        <end position="169"/>
    </location>
</feature>
<proteinExistence type="predicted"/>
<dbReference type="InterPro" id="IPR002931">
    <property type="entry name" value="Transglutaminase-like"/>
</dbReference>
<accession>A0A430B784</accession>
<keyword evidence="2" id="KW-1133">Transmembrane helix</keyword>
<dbReference type="Gene3D" id="3.10.620.30">
    <property type="match status" value="1"/>
</dbReference>